<proteinExistence type="predicted"/>
<reference evidence="1 2" key="1">
    <citation type="journal article" date="2016" name="Sci. Rep.">
        <title>The Dendrobium catenatum Lindl. genome sequence provides insights into polysaccharide synthase, floral development and adaptive evolution.</title>
        <authorList>
            <person name="Zhang G.Q."/>
            <person name="Xu Q."/>
            <person name="Bian C."/>
            <person name="Tsai W.C."/>
            <person name="Yeh C.M."/>
            <person name="Liu K.W."/>
            <person name="Yoshida K."/>
            <person name="Zhang L.S."/>
            <person name="Chang S.B."/>
            <person name="Chen F."/>
            <person name="Shi Y."/>
            <person name="Su Y.Y."/>
            <person name="Zhang Y.Q."/>
            <person name="Chen L.J."/>
            <person name="Yin Y."/>
            <person name="Lin M."/>
            <person name="Huang H."/>
            <person name="Deng H."/>
            <person name="Wang Z.W."/>
            <person name="Zhu S.L."/>
            <person name="Zhao X."/>
            <person name="Deng C."/>
            <person name="Niu S.C."/>
            <person name="Huang J."/>
            <person name="Wang M."/>
            <person name="Liu G.H."/>
            <person name="Yang H.J."/>
            <person name="Xiao X.J."/>
            <person name="Hsiao Y.Y."/>
            <person name="Wu W.L."/>
            <person name="Chen Y.Y."/>
            <person name="Mitsuda N."/>
            <person name="Ohme-Takagi M."/>
            <person name="Luo Y.B."/>
            <person name="Van de Peer Y."/>
            <person name="Liu Z.J."/>
        </authorList>
    </citation>
    <scope>NUCLEOTIDE SEQUENCE [LARGE SCALE GENOMIC DNA]</scope>
    <source>
        <tissue evidence="1">The whole plant</tissue>
    </source>
</reference>
<organism evidence="1 2">
    <name type="scientific">Dendrobium catenatum</name>
    <dbReference type="NCBI Taxonomy" id="906689"/>
    <lineage>
        <taxon>Eukaryota</taxon>
        <taxon>Viridiplantae</taxon>
        <taxon>Streptophyta</taxon>
        <taxon>Embryophyta</taxon>
        <taxon>Tracheophyta</taxon>
        <taxon>Spermatophyta</taxon>
        <taxon>Magnoliopsida</taxon>
        <taxon>Liliopsida</taxon>
        <taxon>Asparagales</taxon>
        <taxon>Orchidaceae</taxon>
        <taxon>Epidendroideae</taxon>
        <taxon>Malaxideae</taxon>
        <taxon>Dendrobiinae</taxon>
        <taxon>Dendrobium</taxon>
    </lineage>
</organism>
<accession>A0A2I0WGW6</accession>
<name>A0A2I0WGW6_9ASPA</name>
<protein>
    <submittedName>
        <fullName evidence="1">Uncharacterized protein</fullName>
    </submittedName>
</protein>
<dbReference type="EMBL" id="KZ502663">
    <property type="protein sequence ID" value="PKU74910.1"/>
    <property type="molecule type" value="Genomic_DNA"/>
</dbReference>
<sequence>MGFLEYGALCLSRSLSKGLLPVSFRYLSEKVGVFLILGAEFISFSFIFRSAADSCFILSVNVDGFLLKLLP</sequence>
<reference evidence="1 2" key="2">
    <citation type="journal article" date="2017" name="Nature">
        <title>The Apostasia genome and the evolution of orchids.</title>
        <authorList>
            <person name="Zhang G.Q."/>
            <person name="Liu K.W."/>
            <person name="Li Z."/>
            <person name="Lohaus R."/>
            <person name="Hsiao Y.Y."/>
            <person name="Niu S.C."/>
            <person name="Wang J.Y."/>
            <person name="Lin Y.C."/>
            <person name="Xu Q."/>
            <person name="Chen L.J."/>
            <person name="Yoshida K."/>
            <person name="Fujiwara S."/>
            <person name="Wang Z.W."/>
            <person name="Zhang Y.Q."/>
            <person name="Mitsuda N."/>
            <person name="Wang M."/>
            <person name="Liu G.H."/>
            <person name="Pecoraro L."/>
            <person name="Huang H.X."/>
            <person name="Xiao X.J."/>
            <person name="Lin M."/>
            <person name="Wu X.Y."/>
            <person name="Wu W.L."/>
            <person name="Chen Y.Y."/>
            <person name="Chang S.B."/>
            <person name="Sakamoto S."/>
            <person name="Ohme-Takagi M."/>
            <person name="Yagi M."/>
            <person name="Zeng S.J."/>
            <person name="Shen C.Y."/>
            <person name="Yeh C.M."/>
            <person name="Luo Y.B."/>
            <person name="Tsai W.C."/>
            <person name="Van de Peer Y."/>
            <person name="Liu Z.J."/>
        </authorList>
    </citation>
    <scope>NUCLEOTIDE SEQUENCE [LARGE SCALE GENOMIC DNA]</scope>
    <source>
        <tissue evidence="1">The whole plant</tissue>
    </source>
</reference>
<evidence type="ECO:0000313" key="2">
    <source>
        <dbReference type="Proteomes" id="UP000233837"/>
    </source>
</evidence>
<evidence type="ECO:0000313" key="1">
    <source>
        <dbReference type="EMBL" id="PKU74910.1"/>
    </source>
</evidence>
<dbReference type="Proteomes" id="UP000233837">
    <property type="component" value="Unassembled WGS sequence"/>
</dbReference>
<gene>
    <name evidence="1" type="ORF">MA16_Dca020682</name>
</gene>
<keyword evidence="2" id="KW-1185">Reference proteome</keyword>
<dbReference type="AlphaFoldDB" id="A0A2I0WGW6"/>